<proteinExistence type="predicted"/>
<dbReference type="PANTHER" id="PTHR37306">
    <property type="entry name" value="COLICIN V PRODUCTION PROTEIN"/>
    <property type="match status" value="1"/>
</dbReference>
<comment type="caution">
    <text evidence="6">The sequence shown here is derived from an EMBL/GenBank/DDBJ whole genome shotgun (WGS) entry which is preliminary data.</text>
</comment>
<gene>
    <name evidence="6" type="ORF">S03H2_12867</name>
</gene>
<evidence type="ECO:0008006" key="7">
    <source>
        <dbReference type="Google" id="ProtNLM"/>
    </source>
</evidence>
<dbReference type="Pfam" id="PF02674">
    <property type="entry name" value="Colicin_V"/>
    <property type="match status" value="1"/>
</dbReference>
<keyword evidence="4 5" id="KW-0472">Membrane</keyword>
<sequence length="196" mass="22423">EIFMTINWIDVSIMIIILLNMIIGIRRGIIRGIINLIGVITAIFLAIFWFKEVGEYISLHSQLSREIANILGFVLIFLGIYLIARIIEIFFKKIFSLLFVSWIDGLGGALFGLTKGSLIVGILLVIITFIPLPVFLKEPLESSFLANRFAVMTTIVYDYLKDWLPLSIQFNTEEFLEKFHLNLIVIKDTAKYFVSI</sequence>
<keyword evidence="2 5" id="KW-0812">Transmembrane</keyword>
<reference evidence="6" key="1">
    <citation type="journal article" date="2014" name="Front. Microbiol.">
        <title>High frequency of phylogenetically diverse reductive dehalogenase-homologous genes in deep subseafloor sedimentary metagenomes.</title>
        <authorList>
            <person name="Kawai M."/>
            <person name="Futagami T."/>
            <person name="Toyoda A."/>
            <person name="Takaki Y."/>
            <person name="Nishi S."/>
            <person name="Hori S."/>
            <person name="Arai W."/>
            <person name="Tsubouchi T."/>
            <person name="Morono Y."/>
            <person name="Uchiyama I."/>
            <person name="Ito T."/>
            <person name="Fujiyama A."/>
            <person name="Inagaki F."/>
            <person name="Takami H."/>
        </authorList>
    </citation>
    <scope>NUCLEOTIDE SEQUENCE</scope>
    <source>
        <strain evidence="6">Expedition CK06-06</strain>
    </source>
</reference>
<protein>
    <recommendedName>
        <fullName evidence="7">CvpA family protein</fullName>
    </recommendedName>
</protein>
<evidence type="ECO:0000256" key="4">
    <source>
        <dbReference type="ARBA" id="ARBA00023136"/>
    </source>
</evidence>
<feature type="transmembrane region" description="Helical" evidence="5">
    <location>
        <begin position="70"/>
        <end position="87"/>
    </location>
</feature>
<dbReference type="EMBL" id="BARU01006543">
    <property type="protein sequence ID" value="GAH33473.1"/>
    <property type="molecule type" value="Genomic_DNA"/>
</dbReference>
<dbReference type="GO" id="GO:0009403">
    <property type="term" value="P:toxin biosynthetic process"/>
    <property type="evidence" value="ECO:0007669"/>
    <property type="project" value="InterPro"/>
</dbReference>
<keyword evidence="3 5" id="KW-1133">Transmembrane helix</keyword>
<evidence type="ECO:0000256" key="2">
    <source>
        <dbReference type="ARBA" id="ARBA00022692"/>
    </source>
</evidence>
<organism evidence="6">
    <name type="scientific">marine sediment metagenome</name>
    <dbReference type="NCBI Taxonomy" id="412755"/>
    <lineage>
        <taxon>unclassified sequences</taxon>
        <taxon>metagenomes</taxon>
        <taxon>ecological metagenomes</taxon>
    </lineage>
</organism>
<accession>X1GKH3</accession>
<evidence type="ECO:0000256" key="3">
    <source>
        <dbReference type="ARBA" id="ARBA00022989"/>
    </source>
</evidence>
<evidence type="ECO:0000256" key="5">
    <source>
        <dbReference type="SAM" id="Phobius"/>
    </source>
</evidence>
<evidence type="ECO:0000313" key="6">
    <source>
        <dbReference type="EMBL" id="GAH33473.1"/>
    </source>
</evidence>
<dbReference type="InterPro" id="IPR003825">
    <property type="entry name" value="Colicin-V_CvpA"/>
</dbReference>
<feature type="transmembrane region" description="Helical" evidence="5">
    <location>
        <begin position="6"/>
        <end position="25"/>
    </location>
</feature>
<feature type="transmembrane region" description="Helical" evidence="5">
    <location>
        <begin position="118"/>
        <end position="136"/>
    </location>
</feature>
<dbReference type="AlphaFoldDB" id="X1GKH3"/>
<dbReference type="GO" id="GO:0016020">
    <property type="term" value="C:membrane"/>
    <property type="evidence" value="ECO:0007669"/>
    <property type="project" value="UniProtKB-SubCell"/>
</dbReference>
<comment type="subcellular location">
    <subcellularLocation>
        <location evidence="1">Membrane</location>
        <topology evidence="1">Multi-pass membrane protein</topology>
    </subcellularLocation>
</comment>
<name>X1GKH3_9ZZZZ</name>
<dbReference type="PANTHER" id="PTHR37306:SF1">
    <property type="entry name" value="COLICIN V PRODUCTION PROTEIN"/>
    <property type="match status" value="1"/>
</dbReference>
<feature type="transmembrane region" description="Helical" evidence="5">
    <location>
        <begin position="32"/>
        <end position="50"/>
    </location>
</feature>
<feature type="transmembrane region" description="Helical" evidence="5">
    <location>
        <begin position="94"/>
        <end position="112"/>
    </location>
</feature>
<evidence type="ECO:0000256" key="1">
    <source>
        <dbReference type="ARBA" id="ARBA00004141"/>
    </source>
</evidence>
<feature type="non-terminal residue" evidence="6">
    <location>
        <position position="1"/>
    </location>
</feature>